<dbReference type="Gene3D" id="2.170.270.10">
    <property type="entry name" value="SET domain"/>
    <property type="match status" value="1"/>
</dbReference>
<gene>
    <name evidence="2 3" type="primary">LOC103519459</name>
</gene>
<dbReference type="Gene3D" id="1.10.220.160">
    <property type="match status" value="1"/>
</dbReference>
<dbReference type="RefSeq" id="XP_026686736.1">
    <property type="nucleotide sequence ID" value="XM_026830935.1"/>
</dbReference>
<dbReference type="CDD" id="cd20071">
    <property type="entry name" value="SET_SMYD"/>
    <property type="match status" value="1"/>
</dbReference>
<dbReference type="Gene3D" id="6.10.140.2220">
    <property type="match status" value="1"/>
</dbReference>
<dbReference type="PaxDb" id="121845-A0A3Q0JE51"/>
<proteinExistence type="predicted"/>
<protein>
    <submittedName>
        <fullName evidence="2">SET domain-containing protein SmydA-8-like isoform X1</fullName>
    </submittedName>
    <submittedName>
        <fullName evidence="3">SET domain-containing protein SmydA-8-like isoform X2</fullName>
    </submittedName>
</protein>
<dbReference type="InterPro" id="IPR053010">
    <property type="entry name" value="SET_SmydA-8"/>
</dbReference>
<evidence type="ECO:0000313" key="2">
    <source>
        <dbReference type="RefSeq" id="XP_026686736.1"/>
    </source>
</evidence>
<dbReference type="AlphaFoldDB" id="A0A3Q0JE51"/>
<dbReference type="PANTHER" id="PTHR46455">
    <property type="entry name" value="SET AND MYND DOMAIN CONTAINING, ARTHROPOD-SPECIFIC, MEMBER 4, ISOFORM A"/>
    <property type="match status" value="1"/>
</dbReference>
<organism evidence="1 2">
    <name type="scientific">Diaphorina citri</name>
    <name type="common">Asian citrus psyllid</name>
    <dbReference type="NCBI Taxonomy" id="121845"/>
    <lineage>
        <taxon>Eukaryota</taxon>
        <taxon>Metazoa</taxon>
        <taxon>Ecdysozoa</taxon>
        <taxon>Arthropoda</taxon>
        <taxon>Hexapoda</taxon>
        <taxon>Insecta</taxon>
        <taxon>Pterygota</taxon>
        <taxon>Neoptera</taxon>
        <taxon>Paraneoptera</taxon>
        <taxon>Hemiptera</taxon>
        <taxon>Sternorrhyncha</taxon>
        <taxon>Psylloidea</taxon>
        <taxon>Psyllidae</taxon>
        <taxon>Diaphorininae</taxon>
        <taxon>Diaphorina</taxon>
    </lineage>
</organism>
<reference evidence="2 3" key="1">
    <citation type="submission" date="2025-04" db="UniProtKB">
        <authorList>
            <consortium name="RefSeq"/>
        </authorList>
    </citation>
    <scope>IDENTIFICATION</scope>
</reference>
<accession>A0A3Q0JE51</accession>
<evidence type="ECO:0000313" key="3">
    <source>
        <dbReference type="RefSeq" id="XP_026686739.1"/>
    </source>
</evidence>
<dbReference type="STRING" id="121845.A0A3Q0JE51"/>
<dbReference type="GeneID" id="103519459"/>
<keyword evidence="1" id="KW-1185">Reference proteome</keyword>
<dbReference type="KEGG" id="dci:103519459"/>
<sequence>MAKVYRIERNDKVGRYMIADKDLAGGDTVLTEYPAVIGPKVDSPVICLTCFTPLNARVLCSKCGWPVCNETCGKASLHANGECSIFAANKIKFQPPEDLAMPNPQYECITALRLLLLRDKDKAKWDEVLRMESHCEKRKLNEEFWNAEKVNIVEFVRIRCKMDSFAEDLIHKICGILEVNCFEVRSADGFMGRGLYTLTALMSHNCVANTTHSVIPPDNYKIIVRTTTEVKKNQELYSSYTFSLHPTLVRRANLSYSKYFDCDCARCADPKELGTHMSSLKCTKCDPGLVLSTNPLDGAAPWKCTDCEFQLSGNQLERINAVIEKEIESLNHIEPDRVIEESERLLRQYKSVLHPNHAFLTILKHSLVQFYGRSDGYTYEDLPDILLERKANLCKDILKVIDVVEPGKTRLRGLMLFEQHIPQMLYAQSRYRYGELTGKKLKDELENVRDVLKEAVEILKLEDPASPEGSIAVGGLESLKELEESILTVQV</sequence>
<dbReference type="Proteomes" id="UP000079169">
    <property type="component" value="Unplaced"/>
</dbReference>
<evidence type="ECO:0000313" key="1">
    <source>
        <dbReference type="Proteomes" id="UP000079169"/>
    </source>
</evidence>
<dbReference type="RefSeq" id="XP_026686739.1">
    <property type="nucleotide sequence ID" value="XM_026830938.1"/>
</dbReference>
<name>A0A3Q0JE51_DIACI</name>
<dbReference type="SUPFAM" id="SSF82199">
    <property type="entry name" value="SET domain"/>
    <property type="match status" value="1"/>
</dbReference>
<dbReference type="InterPro" id="IPR046341">
    <property type="entry name" value="SET_dom_sf"/>
</dbReference>
<dbReference type="OMA" id="PLCLECC"/>
<dbReference type="PANTHER" id="PTHR46455:SF7">
    <property type="entry name" value="RE12806P"/>
    <property type="match status" value="1"/>
</dbReference>